<dbReference type="InterPro" id="IPR001810">
    <property type="entry name" value="F-box_dom"/>
</dbReference>
<feature type="region of interest" description="Disordered" evidence="1">
    <location>
        <begin position="823"/>
        <end position="896"/>
    </location>
</feature>
<dbReference type="SMART" id="SM00256">
    <property type="entry name" value="FBOX"/>
    <property type="match status" value="1"/>
</dbReference>
<gene>
    <name evidence="3" type="primary">Fbxo38</name>
    <name evidence="3" type="ORF">CDAR_413961</name>
</gene>
<dbReference type="CDD" id="cd22107">
    <property type="entry name" value="F-box_FBXO38"/>
    <property type="match status" value="1"/>
</dbReference>
<feature type="compositionally biased region" description="Polar residues" evidence="1">
    <location>
        <begin position="682"/>
        <end position="695"/>
    </location>
</feature>
<feature type="compositionally biased region" description="Polar residues" evidence="1">
    <location>
        <begin position="987"/>
        <end position="997"/>
    </location>
</feature>
<feature type="region of interest" description="Disordered" evidence="1">
    <location>
        <begin position="973"/>
        <end position="1000"/>
    </location>
</feature>
<dbReference type="Gene3D" id="3.80.10.10">
    <property type="entry name" value="Ribonuclease Inhibitor"/>
    <property type="match status" value="2"/>
</dbReference>
<dbReference type="GO" id="GO:0031146">
    <property type="term" value="P:SCF-dependent proteasomal ubiquitin-dependent protein catabolic process"/>
    <property type="evidence" value="ECO:0007669"/>
    <property type="project" value="InterPro"/>
</dbReference>
<dbReference type="SUPFAM" id="SSF81383">
    <property type="entry name" value="F-box domain"/>
    <property type="match status" value="1"/>
</dbReference>
<dbReference type="GO" id="GO:0005737">
    <property type="term" value="C:cytoplasm"/>
    <property type="evidence" value="ECO:0007669"/>
    <property type="project" value="TreeGrafter"/>
</dbReference>
<dbReference type="GO" id="GO:0070936">
    <property type="term" value="P:protein K48-linked ubiquitination"/>
    <property type="evidence" value="ECO:0007669"/>
    <property type="project" value="TreeGrafter"/>
</dbReference>
<comment type="caution">
    <text evidence="3">The sequence shown here is derived from an EMBL/GenBank/DDBJ whole genome shotgun (WGS) entry which is preliminary data.</text>
</comment>
<dbReference type="InterPro" id="IPR036047">
    <property type="entry name" value="F-box-like_dom_sf"/>
</dbReference>
<feature type="domain" description="F-box" evidence="2">
    <location>
        <begin position="23"/>
        <end position="64"/>
    </location>
</feature>
<feature type="region of interest" description="Disordered" evidence="1">
    <location>
        <begin position="633"/>
        <end position="702"/>
    </location>
</feature>
<feature type="compositionally biased region" description="Polar residues" evidence="1">
    <location>
        <begin position="867"/>
        <end position="876"/>
    </location>
</feature>
<evidence type="ECO:0000259" key="2">
    <source>
        <dbReference type="SMART" id="SM00256"/>
    </source>
</evidence>
<dbReference type="GO" id="GO:0005634">
    <property type="term" value="C:nucleus"/>
    <property type="evidence" value="ECO:0007669"/>
    <property type="project" value="TreeGrafter"/>
</dbReference>
<evidence type="ECO:0000313" key="4">
    <source>
        <dbReference type="Proteomes" id="UP001054837"/>
    </source>
</evidence>
<sequence>MEQKVMKKEEKMACKNHPTLTDLSHELLCHILQFLPLQDIMAVSMLCKTLQYAVTLHLRLCKKIDFCGGSVYGFMPKAITDDHLHFLFKKCPLVETVFGLHPFNVERRRLRKRSALTVPGIIDALSLCSNLTSVETSDLKLLEAMLQHLPQLRVIGTFQNRGGIFPPQASESLRLLPYPQISSMRLIGVEVPELTAMPLLEHLHLHCVRFTKLQPFRAFLAAKLKTFVMKHCMGPSLSLRYLSLIIALSSAPTLTRLELVRVPLPGGLFQRAVEDSFRQNAFVNLKTLIISGCKGILESDLGHLMIVASRNLEKVFIQPSLTRDSLFVALSYARCEFPALKDIHLGYIDDLELPDGWSNESLRSAGLAEIPDTPSALTDSGMKMISELFPHILRMDVSNCPHLIDMDQWWNKVDDVPQGWKELTELTLYRCHCLSLASFSFFLSYLQKIESLVLQDMFRAPPKGCSHVGLSAGTGLGMSSAVVSNQDEHIAVQGHQQDFEAQVDDNDNENEEMDNDDNEDEDNPDQHIMVFQQEFFEEENHVHHDDGLDRVPLLVIPENAFDEDRIDNRIPVLMVPENAYEENRMENNMVHVLMVPENANEENRIENMEQEVPENQIRRELNEDYDAEANENANQGNIDEDQRTLSLDETSSSSSSEDDDDGYKYYVNQASGRNKTYKKIRSSNLSKDINSNQNSGKKETKSSIKHCAHSICTRNCSELFDPNQPSTSKGGNCFNCPCNPFDSECKENENNSKAELKSKNVKYNDFSSEDSANIKKTVKSNLDNEIQGPMTRNRKRALDQDIKKKEFSYSSIEVGNPKRHKISEEKNMPSTSTNCASKKLQPKQEIMDSETNSIDQNVEKRDKMKNNKISRISSQKDCTEQDKQKTKRHKKHNHKKCKYRRCERLCHKKGPLTRSKSIKQNDHNTVSQGTMATSADIRRTLRKQRSCSVRCKRRGNVGCGSLQCRSYNHISARQLHKKPRQEKPNVEVQNKSTSTSDPLMEDDPVQVLHLESRTLISLTIVQCGISDIVFDHLENLSYVEIQACRIFKKFQLNHCPSLKKFDVSECPKMTLENTASQILSLPSPKKLLVTFEPCMQNYCPAYAEKIIFSKALFDHSIILFHDYTNYIYDAMPANIKENILQWMELVQNVYQHPKCLAFYKYVHGKQKKRKNKDKLNLEELSNRTRYPYGHSLRRINGMYLMPPSRNPNSPSEGRYQILTNDQMFATCLELKSWDDGFPFPHCLESAEDTVLLNLLESEFTEENLKMKTKMISFYIPVIEDDLEEFDDDEDST</sequence>
<organism evidence="3 4">
    <name type="scientific">Caerostris darwini</name>
    <dbReference type="NCBI Taxonomy" id="1538125"/>
    <lineage>
        <taxon>Eukaryota</taxon>
        <taxon>Metazoa</taxon>
        <taxon>Ecdysozoa</taxon>
        <taxon>Arthropoda</taxon>
        <taxon>Chelicerata</taxon>
        <taxon>Arachnida</taxon>
        <taxon>Araneae</taxon>
        <taxon>Araneomorphae</taxon>
        <taxon>Entelegynae</taxon>
        <taxon>Araneoidea</taxon>
        <taxon>Araneidae</taxon>
        <taxon>Caerostris</taxon>
    </lineage>
</organism>
<dbReference type="InterPro" id="IPR032675">
    <property type="entry name" value="LRR_dom_sf"/>
</dbReference>
<protein>
    <submittedName>
        <fullName evidence="3">F-box only protein 38</fullName>
    </submittedName>
</protein>
<dbReference type="Proteomes" id="UP001054837">
    <property type="component" value="Unassembled WGS sequence"/>
</dbReference>
<keyword evidence="4" id="KW-1185">Reference proteome</keyword>
<name>A0AAV4RBC4_9ARAC</name>
<dbReference type="PANTHER" id="PTHR14753:SF3">
    <property type="entry name" value="F-BOX ONLY PROTEIN 38"/>
    <property type="match status" value="1"/>
</dbReference>
<evidence type="ECO:0000313" key="3">
    <source>
        <dbReference type="EMBL" id="GIY19273.1"/>
    </source>
</evidence>
<proteinExistence type="predicted"/>
<dbReference type="EMBL" id="BPLQ01006032">
    <property type="protein sequence ID" value="GIY19273.1"/>
    <property type="molecule type" value="Genomic_DNA"/>
</dbReference>
<dbReference type="PANTHER" id="PTHR14753">
    <property type="entry name" value="F-BOX ONLY PROTEIN 38"/>
    <property type="match status" value="1"/>
</dbReference>
<dbReference type="InterPro" id="IPR042354">
    <property type="entry name" value="FBX38"/>
</dbReference>
<accession>A0AAV4RBC4</accession>
<reference evidence="3 4" key="1">
    <citation type="submission" date="2021-06" db="EMBL/GenBank/DDBJ databases">
        <title>Caerostris darwini draft genome.</title>
        <authorList>
            <person name="Kono N."/>
            <person name="Arakawa K."/>
        </authorList>
    </citation>
    <scope>NUCLEOTIDE SEQUENCE [LARGE SCALE GENOMIC DNA]</scope>
</reference>
<dbReference type="Pfam" id="PF00646">
    <property type="entry name" value="F-box"/>
    <property type="match status" value="1"/>
</dbReference>
<feature type="compositionally biased region" description="Acidic residues" evidence="1">
    <location>
        <begin position="501"/>
        <end position="523"/>
    </location>
</feature>
<evidence type="ECO:0000256" key="1">
    <source>
        <dbReference type="SAM" id="MobiDB-lite"/>
    </source>
</evidence>
<feature type="compositionally biased region" description="Low complexity" evidence="1">
    <location>
        <begin position="644"/>
        <end position="655"/>
    </location>
</feature>
<feature type="compositionally biased region" description="Basic residues" evidence="1">
    <location>
        <begin position="885"/>
        <end position="896"/>
    </location>
</feature>
<feature type="region of interest" description="Disordered" evidence="1">
    <location>
        <begin position="496"/>
        <end position="524"/>
    </location>
</feature>
<dbReference type="SUPFAM" id="SSF52058">
    <property type="entry name" value="L domain-like"/>
    <property type="match status" value="1"/>
</dbReference>